<comment type="similarity">
    <text evidence="1">Belongs to the peptidase A1 family.</text>
</comment>
<keyword evidence="3" id="KW-0378">Hydrolase</keyword>
<accession>X6NIH1</accession>
<dbReference type="InterPro" id="IPR034164">
    <property type="entry name" value="Pepsin-like_dom"/>
</dbReference>
<reference evidence="6 7" key="1">
    <citation type="journal article" date="2013" name="Curr. Biol.">
        <title>The Genome of the Foraminiferan Reticulomyxa filosa.</title>
        <authorList>
            <person name="Glockner G."/>
            <person name="Hulsmann N."/>
            <person name="Schleicher M."/>
            <person name="Noegel A.A."/>
            <person name="Eichinger L."/>
            <person name="Gallinger C."/>
            <person name="Pawlowski J."/>
            <person name="Sierra R."/>
            <person name="Euteneuer U."/>
            <person name="Pillet L."/>
            <person name="Moustafa A."/>
            <person name="Platzer M."/>
            <person name="Groth M."/>
            <person name="Szafranski K."/>
            <person name="Schliwa M."/>
        </authorList>
    </citation>
    <scope>NUCLEOTIDE SEQUENCE [LARGE SCALE GENOMIC DNA]</scope>
</reference>
<dbReference type="OrthoDB" id="2747330at2759"/>
<keyword evidence="4" id="KW-0472">Membrane</keyword>
<dbReference type="PROSITE" id="PS51767">
    <property type="entry name" value="PEPTIDASE_A1"/>
    <property type="match status" value="1"/>
</dbReference>
<dbReference type="PANTHER" id="PTHR47966">
    <property type="entry name" value="BETA-SITE APP-CLEAVING ENZYME, ISOFORM A-RELATED"/>
    <property type="match status" value="1"/>
</dbReference>
<keyword evidence="4" id="KW-1133">Transmembrane helix</keyword>
<dbReference type="InterPro" id="IPR001461">
    <property type="entry name" value="Aspartic_peptidase_A1"/>
</dbReference>
<organism evidence="6 7">
    <name type="scientific">Reticulomyxa filosa</name>
    <dbReference type="NCBI Taxonomy" id="46433"/>
    <lineage>
        <taxon>Eukaryota</taxon>
        <taxon>Sar</taxon>
        <taxon>Rhizaria</taxon>
        <taxon>Retaria</taxon>
        <taxon>Foraminifera</taxon>
        <taxon>Monothalamids</taxon>
        <taxon>Reticulomyxidae</taxon>
        <taxon>Reticulomyxa</taxon>
    </lineage>
</organism>
<dbReference type="EMBL" id="ASPP01008295">
    <property type="protein sequence ID" value="ETO25781.1"/>
    <property type="molecule type" value="Genomic_DNA"/>
</dbReference>
<feature type="transmembrane region" description="Helical" evidence="4">
    <location>
        <begin position="272"/>
        <end position="293"/>
    </location>
</feature>
<dbReference type="Proteomes" id="UP000023152">
    <property type="component" value="Unassembled WGS sequence"/>
</dbReference>
<evidence type="ECO:0000313" key="7">
    <source>
        <dbReference type="Proteomes" id="UP000023152"/>
    </source>
</evidence>
<keyword evidence="3" id="KW-0064">Aspartyl protease</keyword>
<keyword evidence="4" id="KW-0812">Transmembrane</keyword>
<evidence type="ECO:0000313" key="6">
    <source>
        <dbReference type="EMBL" id="ETO25781.1"/>
    </source>
</evidence>
<dbReference type="InterPro" id="IPR033121">
    <property type="entry name" value="PEPTIDASE_A1"/>
</dbReference>
<comment type="caution">
    <text evidence="6">The sequence shown here is derived from an EMBL/GenBank/DDBJ whole genome shotgun (WGS) entry which is preliminary data.</text>
</comment>
<dbReference type="InterPro" id="IPR021109">
    <property type="entry name" value="Peptidase_aspartic_dom_sf"/>
</dbReference>
<keyword evidence="7" id="KW-1185">Reference proteome</keyword>
<evidence type="ECO:0000256" key="2">
    <source>
        <dbReference type="ARBA" id="ARBA00022670"/>
    </source>
</evidence>
<dbReference type="Pfam" id="PF00026">
    <property type="entry name" value="Asp"/>
    <property type="match status" value="2"/>
</dbReference>
<dbReference type="CDD" id="cd05471">
    <property type="entry name" value="pepsin_like"/>
    <property type="match status" value="1"/>
</dbReference>
<proteinExistence type="inferred from homology"/>
<evidence type="ECO:0000256" key="1">
    <source>
        <dbReference type="ARBA" id="ARBA00007447"/>
    </source>
</evidence>
<protein>
    <submittedName>
        <fullName evidence="6">Eukaryotic aspartyl protease family protein</fullName>
    </submittedName>
</protein>
<keyword evidence="2 6" id="KW-0645">Protease</keyword>
<feature type="transmembrane region" description="Helical" evidence="4">
    <location>
        <begin position="21"/>
        <end position="41"/>
    </location>
</feature>
<dbReference type="Gene3D" id="2.40.70.10">
    <property type="entry name" value="Acid Proteases"/>
    <property type="match status" value="2"/>
</dbReference>
<sequence length="446" mass="50296">MQKMPSLLWWGGRESSTALKQASGIFVKLLIIVVSVSWSYLCLEYVLKSRALDPLVKLGHKNHISLTSYERTSGHKSHLLVQHLSSEYALLKSMAGRRKLGEAKAKESEEAEMQEAYQKVVKMTNFFNKMYVGSLSVGTPAQVFSHVVFDTGSADLWVLSGESDSTVPKKDYLKYFLRNASSTYEGPKGEWEIDYGTGSASGDYGKDTVTLTATIRSVSSSETTEQEETLAVKDHVFGEAKQVEDMSISETEPQDGICGFARTNASSIDGSLLLRICDVTLIFFFVKSFFFFLKKILFFICQKKLVCVFVTYKNNMCVHHPGAKTLTRNLYLQGFNPSNLFSFYLTGNQDKGSRLILGNDLSGYYHDPMYWLPVENDYGYSVEGLWAFKVQSVSVHYKHMSGKHAKPKKSSLSFSSQQFAILDTGIFTYIYVYVLFKLHPFFLFVC</sequence>
<evidence type="ECO:0000259" key="5">
    <source>
        <dbReference type="PROSITE" id="PS51767"/>
    </source>
</evidence>
<gene>
    <name evidence="6" type="ORF">RFI_11356</name>
</gene>
<evidence type="ECO:0000256" key="3">
    <source>
        <dbReference type="ARBA" id="ARBA00022750"/>
    </source>
</evidence>
<feature type="domain" description="Peptidase A1" evidence="5">
    <location>
        <begin position="131"/>
        <end position="446"/>
    </location>
</feature>
<dbReference type="AlphaFoldDB" id="X6NIH1"/>
<dbReference type="PANTHER" id="PTHR47966:SF51">
    <property type="entry name" value="BETA-SITE APP-CLEAVING ENZYME, ISOFORM A-RELATED"/>
    <property type="match status" value="1"/>
</dbReference>
<dbReference type="GO" id="GO:0006508">
    <property type="term" value="P:proteolysis"/>
    <property type="evidence" value="ECO:0007669"/>
    <property type="project" value="UniProtKB-KW"/>
</dbReference>
<dbReference type="GO" id="GO:0004190">
    <property type="term" value="F:aspartic-type endopeptidase activity"/>
    <property type="evidence" value="ECO:0007669"/>
    <property type="project" value="UniProtKB-KW"/>
</dbReference>
<dbReference type="SUPFAM" id="SSF50630">
    <property type="entry name" value="Acid proteases"/>
    <property type="match status" value="1"/>
</dbReference>
<evidence type="ECO:0000256" key="4">
    <source>
        <dbReference type="SAM" id="Phobius"/>
    </source>
</evidence>
<name>X6NIH1_RETFI</name>